<dbReference type="PANTHER" id="PTHR30290:SF9">
    <property type="entry name" value="OLIGOPEPTIDE-BINDING PROTEIN APPA"/>
    <property type="match status" value="1"/>
</dbReference>
<dbReference type="CDD" id="cd00995">
    <property type="entry name" value="PBP2_NikA_DppA_OppA_like"/>
    <property type="match status" value="1"/>
</dbReference>
<dbReference type="SUPFAM" id="SSF53850">
    <property type="entry name" value="Periplasmic binding protein-like II"/>
    <property type="match status" value="1"/>
</dbReference>
<dbReference type="PROSITE" id="PS51257">
    <property type="entry name" value="PROKAR_LIPOPROTEIN"/>
    <property type="match status" value="1"/>
</dbReference>
<evidence type="ECO:0000256" key="2">
    <source>
        <dbReference type="ARBA" id="ARBA00022448"/>
    </source>
</evidence>
<evidence type="ECO:0000256" key="4">
    <source>
        <dbReference type="SAM" id="SignalP"/>
    </source>
</evidence>
<comment type="caution">
    <text evidence="6">The sequence shown here is derived from an EMBL/GenBank/DDBJ whole genome shotgun (WGS) entry which is preliminary data.</text>
</comment>
<dbReference type="EMBL" id="DSMG01000074">
    <property type="protein sequence ID" value="HDX31134.1"/>
    <property type="molecule type" value="Genomic_DNA"/>
</dbReference>
<organism evidence="6">
    <name type="scientific">Caldilinea aerophila</name>
    <dbReference type="NCBI Taxonomy" id="133453"/>
    <lineage>
        <taxon>Bacteria</taxon>
        <taxon>Bacillati</taxon>
        <taxon>Chloroflexota</taxon>
        <taxon>Caldilineae</taxon>
        <taxon>Caldilineales</taxon>
        <taxon>Caldilineaceae</taxon>
        <taxon>Caldilinea</taxon>
    </lineage>
</organism>
<protein>
    <submittedName>
        <fullName evidence="6">ABC transporter substrate-binding protein</fullName>
    </submittedName>
</protein>
<dbReference type="InterPro" id="IPR000914">
    <property type="entry name" value="SBP_5_dom"/>
</dbReference>
<evidence type="ECO:0000256" key="1">
    <source>
        <dbReference type="ARBA" id="ARBA00005695"/>
    </source>
</evidence>
<dbReference type="GO" id="GO:0015833">
    <property type="term" value="P:peptide transport"/>
    <property type="evidence" value="ECO:0007669"/>
    <property type="project" value="TreeGrafter"/>
</dbReference>
<feature type="domain" description="Solute-binding protein family 5" evidence="5">
    <location>
        <begin position="86"/>
        <end position="456"/>
    </location>
</feature>
<dbReference type="AlphaFoldDB" id="A0A7C1FI80"/>
<dbReference type="Pfam" id="PF00496">
    <property type="entry name" value="SBP_bac_5"/>
    <property type="match status" value="1"/>
</dbReference>
<dbReference type="PIRSF" id="PIRSF002741">
    <property type="entry name" value="MppA"/>
    <property type="match status" value="1"/>
</dbReference>
<feature type="signal peptide" evidence="4">
    <location>
        <begin position="1"/>
        <end position="23"/>
    </location>
</feature>
<sequence>MKNRTYLLIPVFLLISWLMSACAAPVAPATAPSPEAAAPPREQTIIVGLVEAPITLDPADHRSRTTETVIRNMFDGLVTRDTRNGVHMELAESAELLDPVTWEFRLHRGVKFHDGTEMTADDVVFTFNRIIQENMIEYPEPHTSPRKGLIAPLQEVEKVDDYTVRFHLSAPWPPAMQLFVHQQIVPKAYLESVGTKGFVEQPIGTGPFRFISGQLDDQIVMERFDDYWGGAPTLPPVGPACVQRAIFRVIPEASTRVAALLAGEVHIIQAVPPDLVDTLMQSPDVVVKTAPGTQPKWMELNVNQPPFDNKLVRQALNYLIDKELIIETIYQGRAVALPGVLSPFNNFADPSLTPYPYDPDKALELLAEAGIVDSDGDGWLEWNGAPWSFVVDTLEEHRQLAEAVVSQLQEAGIDAGLRLWEYSVVRPMLLAGERTAYIDDWGDSAFDPVGHMEAKWHGIVEGSPYGRGNFSGYNNPRVNELIMAGETETDEAKRREIYNEAQAILYDEAPAVFLILPEEIEASRANVTNWEPASDSRINLHDVCLE</sequence>
<evidence type="ECO:0000259" key="5">
    <source>
        <dbReference type="Pfam" id="PF00496"/>
    </source>
</evidence>
<feature type="chain" id="PRO_5028308596" evidence="4">
    <location>
        <begin position="24"/>
        <end position="546"/>
    </location>
</feature>
<dbReference type="GO" id="GO:0043190">
    <property type="term" value="C:ATP-binding cassette (ABC) transporter complex"/>
    <property type="evidence" value="ECO:0007669"/>
    <property type="project" value="InterPro"/>
</dbReference>
<keyword evidence="2" id="KW-0813">Transport</keyword>
<gene>
    <name evidence="6" type="ORF">ENQ20_06515</name>
</gene>
<name>A0A7C1FI80_9CHLR</name>
<dbReference type="Gene3D" id="3.40.190.10">
    <property type="entry name" value="Periplasmic binding protein-like II"/>
    <property type="match status" value="1"/>
</dbReference>
<accession>A0A7C1FI80</accession>
<keyword evidence="3 4" id="KW-0732">Signal</keyword>
<evidence type="ECO:0000256" key="3">
    <source>
        <dbReference type="ARBA" id="ARBA00022729"/>
    </source>
</evidence>
<dbReference type="Gene3D" id="3.90.76.10">
    <property type="entry name" value="Dipeptide-binding Protein, Domain 1"/>
    <property type="match status" value="1"/>
</dbReference>
<comment type="similarity">
    <text evidence="1">Belongs to the bacterial solute-binding protein 5 family.</text>
</comment>
<proteinExistence type="inferred from homology"/>
<evidence type="ECO:0000313" key="6">
    <source>
        <dbReference type="EMBL" id="HDX31134.1"/>
    </source>
</evidence>
<dbReference type="GO" id="GO:0042597">
    <property type="term" value="C:periplasmic space"/>
    <property type="evidence" value="ECO:0007669"/>
    <property type="project" value="UniProtKB-ARBA"/>
</dbReference>
<dbReference type="GO" id="GO:1904680">
    <property type="term" value="F:peptide transmembrane transporter activity"/>
    <property type="evidence" value="ECO:0007669"/>
    <property type="project" value="TreeGrafter"/>
</dbReference>
<reference evidence="6" key="1">
    <citation type="journal article" date="2020" name="mSystems">
        <title>Genome- and Community-Level Interaction Insights into Carbon Utilization and Element Cycling Functions of Hydrothermarchaeota in Hydrothermal Sediment.</title>
        <authorList>
            <person name="Zhou Z."/>
            <person name="Liu Y."/>
            <person name="Xu W."/>
            <person name="Pan J."/>
            <person name="Luo Z.H."/>
            <person name="Li M."/>
        </authorList>
    </citation>
    <scope>NUCLEOTIDE SEQUENCE [LARGE SCALE GENOMIC DNA]</scope>
    <source>
        <strain evidence="6">SpSt-289</strain>
    </source>
</reference>
<dbReference type="Gene3D" id="3.10.105.10">
    <property type="entry name" value="Dipeptide-binding Protein, Domain 3"/>
    <property type="match status" value="1"/>
</dbReference>
<dbReference type="PANTHER" id="PTHR30290">
    <property type="entry name" value="PERIPLASMIC BINDING COMPONENT OF ABC TRANSPORTER"/>
    <property type="match status" value="1"/>
</dbReference>
<dbReference type="InterPro" id="IPR039424">
    <property type="entry name" value="SBP_5"/>
</dbReference>
<dbReference type="InterPro" id="IPR030678">
    <property type="entry name" value="Peptide/Ni-bd"/>
</dbReference>